<keyword evidence="8" id="KW-1185">Reference proteome</keyword>
<dbReference type="InterPro" id="IPR048284">
    <property type="entry name" value="EryCIII-like_N"/>
</dbReference>
<evidence type="ECO:0000313" key="7">
    <source>
        <dbReference type="EMBL" id="MBP2327264.1"/>
    </source>
</evidence>
<dbReference type="Gene3D" id="3.40.50.2000">
    <property type="entry name" value="Glycogen Phosphorylase B"/>
    <property type="match status" value="2"/>
</dbReference>
<dbReference type="PANTHER" id="PTHR48050">
    <property type="entry name" value="STEROL 3-BETA-GLUCOSYLTRANSFERASE"/>
    <property type="match status" value="1"/>
</dbReference>
<comment type="similarity">
    <text evidence="1">Belongs to the glycosyltransferase 28 family.</text>
</comment>
<feature type="domain" description="Erythromycin biosynthesis protein CIII-like N-terminal" evidence="6">
    <location>
        <begin position="88"/>
        <end position="213"/>
    </location>
</feature>
<keyword evidence="3" id="KW-0808">Transferase</keyword>
<feature type="domain" description="Erythromycin biosynthesis protein CIII-like C-terminal" evidence="5">
    <location>
        <begin position="229"/>
        <end position="369"/>
    </location>
</feature>
<comment type="caution">
    <text evidence="7">The sequence shown here is derived from an EMBL/GenBank/DDBJ whole genome shotgun (WGS) entry which is preliminary data.</text>
</comment>
<dbReference type="RefSeq" id="WP_209644236.1">
    <property type="nucleotide sequence ID" value="NZ_JAGINW010000001.1"/>
</dbReference>
<feature type="signal peptide" evidence="4">
    <location>
        <begin position="1"/>
        <end position="23"/>
    </location>
</feature>
<feature type="domain" description="Erythromycin biosynthesis protein CIII-like N-terminal" evidence="6">
    <location>
        <begin position="22"/>
        <end position="64"/>
    </location>
</feature>
<proteinExistence type="inferred from homology"/>
<dbReference type="EMBL" id="JAGINW010000001">
    <property type="protein sequence ID" value="MBP2327264.1"/>
    <property type="molecule type" value="Genomic_DNA"/>
</dbReference>
<feature type="chain" id="PRO_5045678110" evidence="4">
    <location>
        <begin position="24"/>
        <end position="377"/>
    </location>
</feature>
<reference evidence="7 8" key="1">
    <citation type="submission" date="2021-03" db="EMBL/GenBank/DDBJ databases">
        <title>Sequencing the genomes of 1000 actinobacteria strains.</title>
        <authorList>
            <person name="Klenk H.-P."/>
        </authorList>
    </citation>
    <scope>NUCLEOTIDE SEQUENCE [LARGE SCALE GENOMIC DNA]</scope>
    <source>
        <strain evidence="7 8">DSM 46670</strain>
    </source>
</reference>
<evidence type="ECO:0000259" key="6">
    <source>
        <dbReference type="Pfam" id="PF21036"/>
    </source>
</evidence>
<organism evidence="7 8">
    <name type="scientific">Kibdelosporangium banguiense</name>
    <dbReference type="NCBI Taxonomy" id="1365924"/>
    <lineage>
        <taxon>Bacteria</taxon>
        <taxon>Bacillati</taxon>
        <taxon>Actinomycetota</taxon>
        <taxon>Actinomycetes</taxon>
        <taxon>Pseudonocardiales</taxon>
        <taxon>Pseudonocardiaceae</taxon>
        <taxon>Kibdelosporangium</taxon>
    </lineage>
</organism>
<evidence type="ECO:0000256" key="4">
    <source>
        <dbReference type="SAM" id="SignalP"/>
    </source>
</evidence>
<keyword evidence="2" id="KW-0328">Glycosyltransferase</keyword>
<evidence type="ECO:0000256" key="1">
    <source>
        <dbReference type="ARBA" id="ARBA00006962"/>
    </source>
</evidence>
<dbReference type="PANTHER" id="PTHR48050:SF13">
    <property type="entry name" value="STEROL 3-BETA-GLUCOSYLTRANSFERASE UGT80A2"/>
    <property type="match status" value="1"/>
</dbReference>
<dbReference type="SUPFAM" id="SSF53756">
    <property type="entry name" value="UDP-Glycosyltransferase/glycogen phosphorylase"/>
    <property type="match status" value="1"/>
</dbReference>
<accession>A0ABS4TTD1</accession>
<dbReference type="InterPro" id="IPR010610">
    <property type="entry name" value="EryCIII-like_C"/>
</dbReference>
<dbReference type="InterPro" id="IPR050426">
    <property type="entry name" value="Glycosyltransferase_28"/>
</dbReference>
<evidence type="ECO:0000313" key="8">
    <source>
        <dbReference type="Proteomes" id="UP001519332"/>
    </source>
</evidence>
<protein>
    <submittedName>
        <fullName evidence="7">UDP:flavonoid glycosyltransferase YjiC (YdhE family)</fullName>
    </submittedName>
</protein>
<keyword evidence="4" id="KW-0732">Signal</keyword>
<sequence length="377" mass="39542">MRVLFTTWAWRSHLYALVPLAWACRAAGHDVLVASQRGLVDEIVATGLPAVAVGQDVDAAGMVRGYLLPRSGPPAKGPRALQMLLAHAESMTSGLIDVAKQWRADVIVFEPTALAGPIAAAAVGIPAVRQTYGPDLLSRAKAVLPDALAPLAEKYRAGAFDPFGVVTIDPTPAPLRLPADYPRFSMRYIPFNGPGAVPAQLPKTRTRVCVTWGHTIASVDPTRFLLPSVVAAISELGVEVIAAVSADQRQLLGPVPPDVHMLVDAPLHHLLPGCDLVIAHGGAGSTLTTLHHGIPLLLVPQLPDHIGHSAQVLASGAGEVLTVDELSPDRLRSEVVRLSDCDGPHRAAAVRIQQEMQASPPPAALVPELLLGAGVPG</sequence>
<evidence type="ECO:0000256" key="2">
    <source>
        <dbReference type="ARBA" id="ARBA00022676"/>
    </source>
</evidence>
<dbReference type="CDD" id="cd03784">
    <property type="entry name" value="GT1_Gtf-like"/>
    <property type="match status" value="1"/>
</dbReference>
<evidence type="ECO:0000256" key="3">
    <source>
        <dbReference type="ARBA" id="ARBA00022679"/>
    </source>
</evidence>
<gene>
    <name evidence="7" type="ORF">JOF56_007649</name>
</gene>
<dbReference type="Proteomes" id="UP001519332">
    <property type="component" value="Unassembled WGS sequence"/>
</dbReference>
<evidence type="ECO:0000259" key="5">
    <source>
        <dbReference type="Pfam" id="PF06722"/>
    </source>
</evidence>
<dbReference type="InterPro" id="IPR002213">
    <property type="entry name" value="UDP_glucos_trans"/>
</dbReference>
<name>A0ABS4TTD1_9PSEU</name>
<dbReference type="Pfam" id="PF06722">
    <property type="entry name" value="EryCIII-like_C"/>
    <property type="match status" value="1"/>
</dbReference>
<dbReference type="Pfam" id="PF21036">
    <property type="entry name" value="EryCIII-like_N"/>
    <property type="match status" value="2"/>
</dbReference>